<proteinExistence type="predicted"/>
<dbReference type="EMBL" id="VDEP01000506">
    <property type="protein sequence ID" value="KAA1068267.1"/>
    <property type="molecule type" value="Genomic_DNA"/>
</dbReference>
<sequence length="115" mass="12388">MDSIKCSIIPEIKFSVNPDGVSRFGSEAVHGADSSGNNVGSSSNQEPVSEEHAVVELSHRTPPKKKVPKTPSPVLRCSLRIFNMTHSLGCFTIPTKYLSLKEAAKNVGASKKTHK</sequence>
<organism evidence="2 3">
    <name type="scientific">Puccinia graminis f. sp. tritici</name>
    <dbReference type="NCBI Taxonomy" id="56615"/>
    <lineage>
        <taxon>Eukaryota</taxon>
        <taxon>Fungi</taxon>
        <taxon>Dikarya</taxon>
        <taxon>Basidiomycota</taxon>
        <taxon>Pucciniomycotina</taxon>
        <taxon>Pucciniomycetes</taxon>
        <taxon>Pucciniales</taxon>
        <taxon>Pucciniaceae</taxon>
        <taxon>Puccinia</taxon>
    </lineage>
</organism>
<gene>
    <name evidence="2" type="ORF">PGTUg99_030605</name>
</gene>
<dbReference type="Proteomes" id="UP000325313">
    <property type="component" value="Unassembled WGS sequence"/>
</dbReference>
<feature type="compositionally biased region" description="Basic and acidic residues" evidence="1">
    <location>
        <begin position="49"/>
        <end position="59"/>
    </location>
</feature>
<reference evidence="2 3" key="1">
    <citation type="submission" date="2019-05" db="EMBL/GenBank/DDBJ databases">
        <title>Emergence of the Ug99 lineage of the wheat stem rust pathogen through somatic hybridization.</title>
        <authorList>
            <person name="Li F."/>
            <person name="Upadhyaya N.M."/>
            <person name="Sperschneider J."/>
            <person name="Matny O."/>
            <person name="Nguyen-Phuc H."/>
            <person name="Mago R."/>
            <person name="Raley C."/>
            <person name="Miller M.E."/>
            <person name="Silverstein K.A.T."/>
            <person name="Henningsen E."/>
            <person name="Hirsch C.D."/>
            <person name="Visser B."/>
            <person name="Pretorius Z.A."/>
            <person name="Steffenson B.J."/>
            <person name="Schwessinger B."/>
            <person name="Dodds P.N."/>
            <person name="Figueroa M."/>
        </authorList>
    </citation>
    <scope>NUCLEOTIDE SEQUENCE [LARGE SCALE GENOMIC DNA]</scope>
    <source>
        <strain evidence="2 3">Ug99</strain>
    </source>
</reference>
<dbReference type="AlphaFoldDB" id="A0A5B0LTE8"/>
<evidence type="ECO:0000313" key="2">
    <source>
        <dbReference type="EMBL" id="KAA1068267.1"/>
    </source>
</evidence>
<protein>
    <submittedName>
        <fullName evidence="2">Uncharacterized protein</fullName>
    </submittedName>
</protein>
<accession>A0A5B0LTE8</accession>
<feature type="region of interest" description="Disordered" evidence="1">
    <location>
        <begin position="25"/>
        <end position="71"/>
    </location>
</feature>
<name>A0A5B0LTE8_PUCGR</name>
<comment type="caution">
    <text evidence="2">The sequence shown here is derived from an EMBL/GenBank/DDBJ whole genome shotgun (WGS) entry which is preliminary data.</text>
</comment>
<feature type="compositionally biased region" description="Low complexity" evidence="1">
    <location>
        <begin position="34"/>
        <end position="44"/>
    </location>
</feature>
<evidence type="ECO:0000256" key="1">
    <source>
        <dbReference type="SAM" id="MobiDB-lite"/>
    </source>
</evidence>
<evidence type="ECO:0000313" key="3">
    <source>
        <dbReference type="Proteomes" id="UP000325313"/>
    </source>
</evidence>